<comment type="caution">
    <text evidence="2">The sequence shown here is derived from an EMBL/GenBank/DDBJ whole genome shotgun (WGS) entry which is preliminary data.</text>
</comment>
<dbReference type="InterPro" id="IPR002048">
    <property type="entry name" value="EF_hand_dom"/>
</dbReference>
<evidence type="ECO:0000313" key="2">
    <source>
        <dbReference type="EMBL" id="NWI57356.1"/>
    </source>
</evidence>
<evidence type="ECO:0000259" key="1">
    <source>
        <dbReference type="PROSITE" id="PS50222"/>
    </source>
</evidence>
<dbReference type="GO" id="GO:0005509">
    <property type="term" value="F:calcium ion binding"/>
    <property type="evidence" value="ECO:0007669"/>
    <property type="project" value="InterPro"/>
</dbReference>
<evidence type="ECO:0000313" key="3">
    <source>
        <dbReference type="Proteomes" id="UP000642973"/>
    </source>
</evidence>
<protein>
    <submittedName>
        <fullName evidence="2">EFCB5 protein</fullName>
    </submittedName>
</protein>
<dbReference type="PANTHER" id="PTHR46788:SF1">
    <property type="entry name" value="EF-HAND CALCIUM-BINDING DOMAIN-CONTAINING PROTEIN 5"/>
    <property type="match status" value="1"/>
</dbReference>
<keyword evidence="3" id="KW-1185">Reference proteome</keyword>
<feature type="domain" description="EF-hand" evidence="1">
    <location>
        <begin position="56"/>
        <end position="91"/>
    </location>
</feature>
<reference evidence="2" key="1">
    <citation type="submission" date="2019-10" db="EMBL/GenBank/DDBJ databases">
        <title>Bird 10,000 Genomes (B10K) Project - Family phase.</title>
        <authorList>
            <person name="Zhang G."/>
        </authorList>
    </citation>
    <scope>NUCLEOTIDE SEQUENCE</scope>
    <source>
        <strain evidence="2">B10K-DU-002-55</strain>
        <tissue evidence="2">Muscle</tissue>
    </source>
</reference>
<name>A0A851CMW3_CALVR</name>
<accession>A0A851CMW3</accession>
<dbReference type="AlphaFoldDB" id="A0A851CMW3"/>
<dbReference type="SUPFAM" id="SSF55781">
    <property type="entry name" value="GAF domain-like"/>
    <property type="match status" value="1"/>
</dbReference>
<dbReference type="Gene3D" id="1.10.238.10">
    <property type="entry name" value="EF-hand"/>
    <property type="match status" value="1"/>
</dbReference>
<dbReference type="Proteomes" id="UP000642973">
    <property type="component" value="Unassembled WGS sequence"/>
</dbReference>
<proteinExistence type="predicted"/>
<dbReference type="EMBL" id="WEIV01021286">
    <property type="protein sequence ID" value="NWI57356.1"/>
    <property type="molecule type" value="Genomic_DNA"/>
</dbReference>
<sequence>LTLPQFVQIMDTFVSEGSSLPTVKRLIAFIKEEYKQTEEEKIEQLEKVHHMSQAAQRKLLLEALFEKWDSNGCGFLDLEEVDAVLSRFKGGTEKEALWKAKQRLCSRYPHLIRVGELSPKAFQTFLELIASEFTGNEDDAIGKLVKFLTTSVEQSHVECLRSSTRRKWLQDIQQAAETSGGSMESVYKAVFKAISQDAEAHGGNKKISAYIALLEENQLSPEQGQILLRYVACTADDAPYVLNQVLYRDMKGVSFAAVDEGKPIHVPRVEFHGNIHFWNSDCPVEERKGSFLVLPMHDARWKVFGILGLDTLRDLCEKTIFLTHEIVFYQGVSHAFSKAYHHICTRENVLQMAVTALDWLYPRTPSIHTVTMYLVEPGKDRDCREKALCKMITTDNTGQKEIHSSPVLLLREENLLRHYLFKCTDSLEVTLSPVRGEQHIAVPLHDLSRQALGIFDISIGHHKKLPPQEQKDLQKMLKMAQAAYLEILRRSLDETEPTFVLEAEHMADVRHAGILFHRFMLQDLRECV</sequence>
<gene>
    <name evidence="2" type="primary">Efcab5</name>
    <name evidence="2" type="ORF">CALVIR_R01697</name>
</gene>
<feature type="non-terminal residue" evidence="2">
    <location>
        <position position="1"/>
    </location>
</feature>
<dbReference type="PANTHER" id="PTHR46788">
    <property type="entry name" value="EF-HAND CALCIUM-BINDING DOMAIN-CONTAINING PROTEIN 5"/>
    <property type="match status" value="1"/>
</dbReference>
<organism evidence="2 3">
    <name type="scientific">Calyptomena viridis</name>
    <name type="common">Lesser green broadbill</name>
    <dbReference type="NCBI Taxonomy" id="135972"/>
    <lineage>
        <taxon>Eukaryota</taxon>
        <taxon>Metazoa</taxon>
        <taxon>Chordata</taxon>
        <taxon>Craniata</taxon>
        <taxon>Vertebrata</taxon>
        <taxon>Euteleostomi</taxon>
        <taxon>Archelosauria</taxon>
        <taxon>Archosauria</taxon>
        <taxon>Dinosauria</taxon>
        <taxon>Saurischia</taxon>
        <taxon>Theropoda</taxon>
        <taxon>Coelurosauria</taxon>
        <taxon>Aves</taxon>
        <taxon>Neognathae</taxon>
        <taxon>Neoaves</taxon>
        <taxon>Telluraves</taxon>
        <taxon>Australaves</taxon>
        <taxon>Passeriformes</taxon>
        <taxon>Eurylaimidae</taxon>
        <taxon>Calyptomena</taxon>
    </lineage>
</organism>
<dbReference type="PROSITE" id="PS50222">
    <property type="entry name" value="EF_HAND_2"/>
    <property type="match status" value="1"/>
</dbReference>
<feature type="non-terminal residue" evidence="2">
    <location>
        <position position="528"/>
    </location>
</feature>